<keyword evidence="6" id="KW-1185">Reference proteome</keyword>
<dbReference type="InterPro" id="IPR000873">
    <property type="entry name" value="AMP-dep_synth/lig_dom"/>
</dbReference>
<comment type="similarity">
    <text evidence="1">Belongs to the ATP-dependent AMP-binding enzyme family.</text>
</comment>
<feature type="domain" description="AMP-binding enzyme C-terminal" evidence="4">
    <location>
        <begin position="411"/>
        <end position="490"/>
    </location>
</feature>
<dbReference type="PANTHER" id="PTHR43201:SF5">
    <property type="entry name" value="MEDIUM-CHAIN ACYL-COA LIGASE ACSF2, MITOCHONDRIAL"/>
    <property type="match status" value="1"/>
</dbReference>
<dbReference type="SUPFAM" id="SSF56801">
    <property type="entry name" value="Acetyl-CoA synthetase-like"/>
    <property type="match status" value="1"/>
</dbReference>
<dbReference type="Pfam" id="PF00501">
    <property type="entry name" value="AMP-binding"/>
    <property type="match status" value="1"/>
</dbReference>
<gene>
    <name evidence="5" type="ORF">IV66_GL000349</name>
</gene>
<accession>A0A0R2LF45</accession>
<dbReference type="InterPro" id="IPR042099">
    <property type="entry name" value="ANL_N_sf"/>
</dbReference>
<dbReference type="RefSeq" id="WP_017867604.1">
    <property type="nucleotide sequence ID" value="NZ_BJYB01000003.1"/>
</dbReference>
<dbReference type="GO" id="GO:0031956">
    <property type="term" value="F:medium-chain fatty acid-CoA ligase activity"/>
    <property type="evidence" value="ECO:0007669"/>
    <property type="project" value="TreeGrafter"/>
</dbReference>
<dbReference type="EMBL" id="JQCN01000052">
    <property type="protein sequence ID" value="KRN98060.1"/>
    <property type="molecule type" value="Genomic_DNA"/>
</dbReference>
<reference evidence="5 6" key="1">
    <citation type="journal article" date="2015" name="Genome Announc.">
        <title>Expanding the biotechnology potential of lactobacilli through comparative genomics of 213 strains and associated genera.</title>
        <authorList>
            <person name="Sun Z."/>
            <person name="Harris H.M."/>
            <person name="McCann A."/>
            <person name="Guo C."/>
            <person name="Argimon S."/>
            <person name="Zhang W."/>
            <person name="Yang X."/>
            <person name="Jeffery I.B."/>
            <person name="Cooney J.C."/>
            <person name="Kagawa T.F."/>
            <person name="Liu W."/>
            <person name="Song Y."/>
            <person name="Salvetti E."/>
            <person name="Wrobel A."/>
            <person name="Rasinkangas P."/>
            <person name="Parkhill J."/>
            <person name="Rea M.C."/>
            <person name="O'Sullivan O."/>
            <person name="Ritari J."/>
            <person name="Douillard F.P."/>
            <person name="Paul Ross R."/>
            <person name="Yang R."/>
            <person name="Briner A.E."/>
            <person name="Felis G.E."/>
            <person name="de Vos W.M."/>
            <person name="Barrangou R."/>
            <person name="Klaenhammer T.R."/>
            <person name="Caufield P.W."/>
            <person name="Cui Y."/>
            <person name="Zhang H."/>
            <person name="O'Toole P.W."/>
        </authorList>
    </citation>
    <scope>NUCLEOTIDE SEQUENCE [LARGE SCALE GENOMIC DNA]</scope>
    <source>
        <strain evidence="5 6">NBRC 103219</strain>
    </source>
</reference>
<name>A0A0R2LF45_9LACO</name>
<dbReference type="STRING" id="449659.IV66_GL000349"/>
<dbReference type="PANTHER" id="PTHR43201">
    <property type="entry name" value="ACYL-COA SYNTHETASE"/>
    <property type="match status" value="1"/>
</dbReference>
<dbReference type="InterPro" id="IPR020845">
    <property type="entry name" value="AMP-binding_CS"/>
</dbReference>
<comment type="caution">
    <text evidence="5">The sequence shown here is derived from an EMBL/GenBank/DDBJ whole genome shotgun (WGS) entry which is preliminary data.</text>
</comment>
<dbReference type="Proteomes" id="UP000051886">
    <property type="component" value="Unassembled WGS sequence"/>
</dbReference>
<protein>
    <submittedName>
        <fullName evidence="5">Acyl-CoA synthetase</fullName>
    </submittedName>
</protein>
<evidence type="ECO:0000313" key="6">
    <source>
        <dbReference type="Proteomes" id="UP000051886"/>
    </source>
</evidence>
<feature type="domain" description="AMP-dependent synthetase/ligase" evidence="3">
    <location>
        <begin position="7"/>
        <end position="361"/>
    </location>
</feature>
<dbReference type="Pfam" id="PF13193">
    <property type="entry name" value="AMP-binding_C"/>
    <property type="match status" value="1"/>
</dbReference>
<sequence>MDIDWLQKRAQIDPQKVAVIDSLTDRKWTFTDLNQRARKLAAYLQQHGVGVGDRVALFAKNDISHLDLFFATSKIGAIFVPLNWRLSLMELNDILSDCDPTIIFYDESLRVKEEVVYIGDKYQLRDVHQVAYEDVFSQKEFAHLKVNYVKKDEPAVMIYTSGTTGAPKGTLLSHSGIIHNAFFTISNWKLTAQDSTITIGPMFHSAGLFCFTVPLLLVGGTVILQPTYEAQLTTENMSKYRPTRVFMVPTMYYDLWQRGMIDYEALSSVKQLISGGAPPSQKVEQAFEEKGLYIQNSYGITEVGPNNFNKSKTTVTNKPTSVGKPFMFAKVRLIGDDGVEVKQGEVGELQIAGEHGFIGYWNNTKASLESFAGEYVRTGDLAYEDEDGDYFIVDRKKDMIITGGENVFPSEVENVLHAHPAVRNVCVVPFPNDRWGESVAAAVILKDKCPRETTELVKDLSDYALRFLTKYKIPKFYYFTKEFPLNGTGKINKRALKKVVTSQIKDGTLQHI</sequence>
<proteinExistence type="inferred from homology"/>
<dbReference type="GO" id="GO:0006631">
    <property type="term" value="P:fatty acid metabolic process"/>
    <property type="evidence" value="ECO:0007669"/>
    <property type="project" value="TreeGrafter"/>
</dbReference>
<organism evidence="5 6">
    <name type="scientific">Ligilactobacillus pobuzihii</name>
    <dbReference type="NCBI Taxonomy" id="449659"/>
    <lineage>
        <taxon>Bacteria</taxon>
        <taxon>Bacillati</taxon>
        <taxon>Bacillota</taxon>
        <taxon>Bacilli</taxon>
        <taxon>Lactobacillales</taxon>
        <taxon>Lactobacillaceae</taxon>
        <taxon>Ligilactobacillus</taxon>
    </lineage>
</organism>
<evidence type="ECO:0000313" key="5">
    <source>
        <dbReference type="EMBL" id="KRN98060.1"/>
    </source>
</evidence>
<dbReference type="Gene3D" id="3.40.50.12780">
    <property type="entry name" value="N-terminal domain of ligase-like"/>
    <property type="match status" value="1"/>
</dbReference>
<evidence type="ECO:0000259" key="4">
    <source>
        <dbReference type="Pfam" id="PF13193"/>
    </source>
</evidence>
<evidence type="ECO:0000259" key="3">
    <source>
        <dbReference type="Pfam" id="PF00501"/>
    </source>
</evidence>
<dbReference type="InterPro" id="IPR025110">
    <property type="entry name" value="AMP-bd_C"/>
</dbReference>
<evidence type="ECO:0000256" key="1">
    <source>
        <dbReference type="ARBA" id="ARBA00006432"/>
    </source>
</evidence>
<dbReference type="PROSITE" id="PS00455">
    <property type="entry name" value="AMP_BINDING"/>
    <property type="match status" value="1"/>
</dbReference>
<evidence type="ECO:0000256" key="2">
    <source>
        <dbReference type="ARBA" id="ARBA00022598"/>
    </source>
</evidence>
<dbReference type="Gene3D" id="3.30.300.30">
    <property type="match status" value="1"/>
</dbReference>
<dbReference type="PATRIC" id="fig|449659.4.peg.348"/>
<keyword evidence="2" id="KW-0436">Ligase</keyword>
<dbReference type="InterPro" id="IPR045851">
    <property type="entry name" value="AMP-bd_C_sf"/>
</dbReference>
<dbReference type="OrthoDB" id="9762242at2"/>
<dbReference type="AlphaFoldDB" id="A0A0R2LF45"/>